<dbReference type="Pfam" id="PF13432">
    <property type="entry name" value="TPR_16"/>
    <property type="match status" value="2"/>
</dbReference>
<evidence type="ECO:0000256" key="1">
    <source>
        <dbReference type="ARBA" id="ARBA00022737"/>
    </source>
</evidence>
<feature type="repeat" description="TPR" evidence="3">
    <location>
        <begin position="167"/>
        <end position="200"/>
    </location>
</feature>
<protein>
    <submittedName>
        <fullName evidence="5">Tetratricopeptide repeat-containing protein</fullName>
    </submittedName>
</protein>
<dbReference type="InterPro" id="IPR019734">
    <property type="entry name" value="TPR_rpt"/>
</dbReference>
<dbReference type="OrthoDB" id="916447at2"/>
<dbReference type="PROSITE" id="PS50005">
    <property type="entry name" value="TPR"/>
    <property type="match status" value="1"/>
</dbReference>
<dbReference type="SMART" id="SM00028">
    <property type="entry name" value="TPR"/>
    <property type="match status" value="4"/>
</dbReference>
<keyword evidence="4" id="KW-0732">Signal</keyword>
<dbReference type="InterPro" id="IPR011990">
    <property type="entry name" value="TPR-like_helical_dom_sf"/>
</dbReference>
<keyword evidence="2 3" id="KW-0802">TPR repeat</keyword>
<dbReference type="RefSeq" id="WP_079689845.1">
    <property type="nucleotide sequence ID" value="NZ_FUZU01000004.1"/>
</dbReference>
<evidence type="ECO:0000313" key="5">
    <source>
        <dbReference type="EMBL" id="SKC87264.1"/>
    </source>
</evidence>
<evidence type="ECO:0000256" key="3">
    <source>
        <dbReference type="PROSITE-ProRule" id="PRU00339"/>
    </source>
</evidence>
<gene>
    <name evidence="5" type="ORF">SAMN05660236_5369</name>
</gene>
<dbReference type="SUPFAM" id="SSF48452">
    <property type="entry name" value="TPR-like"/>
    <property type="match status" value="2"/>
</dbReference>
<feature type="chain" id="PRO_5012052541" evidence="4">
    <location>
        <begin position="22"/>
        <end position="282"/>
    </location>
</feature>
<reference evidence="5 6" key="1">
    <citation type="submission" date="2017-02" db="EMBL/GenBank/DDBJ databases">
        <authorList>
            <person name="Peterson S.W."/>
        </authorList>
    </citation>
    <scope>NUCLEOTIDE SEQUENCE [LARGE SCALE GENOMIC DNA]</scope>
    <source>
        <strain evidence="5 6">DSM 25262</strain>
    </source>
</reference>
<evidence type="ECO:0000313" key="6">
    <source>
        <dbReference type="Proteomes" id="UP000190961"/>
    </source>
</evidence>
<evidence type="ECO:0000256" key="2">
    <source>
        <dbReference type="ARBA" id="ARBA00022803"/>
    </source>
</evidence>
<dbReference type="AlphaFoldDB" id="A0A1T5MH58"/>
<organism evidence="5 6">
    <name type="scientific">Ohtaekwangia koreensis</name>
    <dbReference type="NCBI Taxonomy" id="688867"/>
    <lineage>
        <taxon>Bacteria</taxon>
        <taxon>Pseudomonadati</taxon>
        <taxon>Bacteroidota</taxon>
        <taxon>Cytophagia</taxon>
        <taxon>Cytophagales</taxon>
        <taxon>Fulvivirgaceae</taxon>
        <taxon>Ohtaekwangia</taxon>
    </lineage>
</organism>
<keyword evidence="6" id="KW-1185">Reference proteome</keyword>
<dbReference type="InterPro" id="IPR050498">
    <property type="entry name" value="Ycf3"/>
</dbReference>
<feature type="signal peptide" evidence="4">
    <location>
        <begin position="1"/>
        <end position="21"/>
    </location>
</feature>
<dbReference type="EMBL" id="FUZU01000004">
    <property type="protein sequence ID" value="SKC87264.1"/>
    <property type="molecule type" value="Genomic_DNA"/>
</dbReference>
<proteinExistence type="predicted"/>
<dbReference type="Gene3D" id="1.25.40.10">
    <property type="entry name" value="Tetratricopeptide repeat domain"/>
    <property type="match status" value="2"/>
</dbReference>
<dbReference type="PANTHER" id="PTHR44858">
    <property type="entry name" value="TETRATRICOPEPTIDE REPEAT PROTEIN 6"/>
    <property type="match status" value="1"/>
</dbReference>
<name>A0A1T5MH58_9BACT</name>
<dbReference type="Proteomes" id="UP000190961">
    <property type="component" value="Unassembled WGS sequence"/>
</dbReference>
<evidence type="ECO:0000256" key="4">
    <source>
        <dbReference type="SAM" id="SignalP"/>
    </source>
</evidence>
<sequence length="282" mass="32112">MSNKISRLITILLVMSSFFVAGQGKANEAVAWETYADTLVSQEKFADAIKLYDKIIDKSKLKTDEDYRVLYKRAYAYYGMQDFEKSLRDVNQYLERVPDQQAKLLRIYINQELGDHTAQLADLNEFIEQSPGNPELIRWRASVLMDAGEYKKAQSDLRALLQQQPNPEIESFLGLTYYYQNNPDSALIVFDRVIAQQPSFVQPYLYAGSLCLEQGAYALSLQYINKGLKYEPANATLLFYKGAALVEIEGQQDEGCSCLRKAFNAGFDDAADYLKEYCYGAE</sequence>
<dbReference type="PANTHER" id="PTHR44858:SF1">
    <property type="entry name" value="UDP-N-ACETYLGLUCOSAMINE--PEPTIDE N-ACETYLGLUCOSAMINYLTRANSFERASE SPINDLY-RELATED"/>
    <property type="match status" value="1"/>
</dbReference>
<accession>A0A1T5MH58</accession>
<dbReference type="STRING" id="688867.SAMN05660236_5369"/>
<keyword evidence="1" id="KW-0677">Repeat</keyword>